<evidence type="ECO:0000313" key="5">
    <source>
        <dbReference type="EMBL" id="QDU75851.1"/>
    </source>
</evidence>
<dbReference type="InterPro" id="IPR008557">
    <property type="entry name" value="PhoX"/>
</dbReference>
<keyword evidence="1" id="KW-0732">Signal</keyword>
<name>A0A518C9F4_9BACT</name>
<reference evidence="6" key="1">
    <citation type="submission" date="2019-02" db="EMBL/GenBank/DDBJ databases">
        <title>Deep-cultivation of Planctomycetes and their phenomic and genomic characterization uncovers novel biology.</title>
        <authorList>
            <person name="Wiegand S."/>
            <person name="Jogler M."/>
            <person name="Boedeker C."/>
            <person name="Pinto D."/>
            <person name="Vollmers J."/>
            <person name="Rivas-Marin E."/>
            <person name="Kohn T."/>
            <person name="Peeters S.H."/>
            <person name="Heuer A."/>
            <person name="Rast P."/>
            <person name="Oberbeckmann S."/>
            <person name="Bunk B."/>
            <person name="Jeske O."/>
            <person name="Meyerdierks A."/>
            <person name="Storesund J.E."/>
            <person name="Kallscheuer N."/>
            <person name="Luecker S."/>
            <person name="Lage O.M."/>
            <person name="Pohl T."/>
            <person name="Merkel B.J."/>
            <person name="Hornburger P."/>
            <person name="Mueller R.-W."/>
            <person name="Bruemmer F."/>
            <person name="Labrenz M."/>
            <person name="Spormann A.M."/>
            <person name="Op den Camp H."/>
            <person name="Overmann J."/>
            <person name="Amann R."/>
            <person name="Jetten M.S.M."/>
            <person name="Mascher T."/>
            <person name="Medema M.H."/>
            <person name="Devos D.P."/>
            <person name="Kaster A.-K."/>
            <person name="Ovreas L."/>
            <person name="Rohde M."/>
            <person name="Galperin M.Y."/>
            <person name="Jogler C."/>
        </authorList>
    </citation>
    <scope>NUCLEOTIDE SEQUENCE [LARGE SCALE GENOMIC DNA]</scope>
    <source>
        <strain evidence="6">Pan97</strain>
    </source>
</reference>
<sequence>MSKSRKNGNKARQVSRLKRRARLEGLEDRRLLAVVATEDFDGNQTNLITGFDPSTDNLDGGGGDFFGVGNTGNWPQADGVPFSLADDSVVDISGGGVFAGDDEGVFGQNRDANDDFFGLADTREWGTPSASWQFDVSNFENLELSIDLGGISDADFGGFNATTSVVFTAQIDGGATQTAFEIVAVNGTFVTRPMDSGMASGGGRLLEVSGDNSVEKTLADTGAAAADTFLDKTPASGSGAGEMDTFTTALNGTGSILTLTMTADVPFEAMAFDNIVVTGDSTGADMLAPVVAVVSPEDESVDVPVDANLHVTFNEDIVKGTGFITLDDGVSPVQIHVTSTDVTISGNQVTINPPADLLSATSYTVIIDAGAFEDTSGNASTGIADPTFWNFTTAVADLAPEVTENGPFAVSDQAPAGTVVGDVDSTNDGEQDSGVTYEIVATVPNDAMAEGQNGYSVEKIFTVGETFSGTSGAYNPTTAGDYTPPGVVDGLGAFALDAHTVRVFANHELLNFSGYDYEVSDGAGGTFTMDGARISYFDFDKETRQIVDAGLAYNTIYDANGNVATDISFLANDLIGFSRFCSGMLIEPHQFGNGSGLEDRIYFAPEEDGGTFNTVGGAVWALDAATGDLWAIPGFGRGGWENVTEVDTGTSTHVAFLLADDTSPFNVDGDADPEAAPMYMYVGEKNASGDFLERNGLRDGKLYVWVSNTGETTPSQFNTAGTLNGSWVEVDNSPTGTPSEDGSTGYDEYGYPTQRTLWTEAESLGAFGFSRPEDVATNPADGTEVALASTGVDTYDGGADTFGTIYTFKNDFSNLSAPTATLTIVYDGDADLTRALRSPDNLDWADDGFIYVQEDKAEDDSLTGEPLFGPGAANPNEAGIVQVDPTTGATLRVANVDRSVVLDPSTGNPADAFDLDAGVAGEWESSGILDVSTLFGEAPGTLFMFDVQAHGIADQSTASTTDEGPNADSRISDNDLVEGGQLLFLKKSGFKTAEDAMAKGVGGYHVDPLFTVGDTIPGTSGEYNSSSAGDYTPPGVIDGLGAYQLDANTVRVFANHELLNFHGYDYEVSDGNGGTFTMDGARISYIDIDKHTRTIVDAGIAYNTIYDAYGNVATDISFLANDLIGFSRFCSGILMEAEQFGNGRGLEDRIYFAGEEDGGFFNGVGGAEWALDPETGNLWQVPAFGRGAWENITEIDTGKKNRVAFILSDDTSPFDFDNDGQNEAAPLYMYVGKKHKGGDFLDRNGLRDGKLYVWVADDASQTTPADFNTAGTLAGSWVEIDNSPNLGLASEDGSTGYDEYGYPTQGNLWLQAEALGAFGFSRPEDVATNPKDGTEIVLASTGVDNYVGGADTFGTLYTVKTDFSKINKPTATVTIIYDGDSDATRGLRSPDNLDWADDGFIYVQEDKAEDASLSGEPLFGPGAVNPNEAGIVRVNPNTGVLRRIANIDRNVVVDPSIADPEDAFDLDAGTVGEWESSGILDVSTLFGEAPGSLFLFDVQAHGIVDQSTASSGGEGPNPGSRITDNDLVEGGQLAFLSKSPFEINPNTGVITVANEGILDAEKVAAYQLQISISDGSNTTFTTVDVAVTSESVASDNGVRFATYNASLNRNSQGELIEDLSTLNNSQAQAIAEIIQRNNPDVVLINEFDFDNSEIAANLFRDNYLEVSQNGADPVYYPYVYVAPSNTGVASGFDLDNSGSVGGGNDAYGFGLFEGQFGMVLFSKYEIDELGTRTFQEFLWKDMPGALLPADPNDADGNGDFDNWHTPEELEVVRLSSKSHWDVPILVNGKVIHALTAHPTPPVFDGDEDRNGRRNFDEIRFWSDYISPGEGDYIYDDNGYQGGLLAGESFVIMGDYNSDPFDGDSIPGAAQQLLENRYVNTAITPTSTGGVEFADAGQIGNPAFDTSFFQPTPGNLRVDYVLPSQDLEMTGAQVFWPESSDPNFPLVSASDHRLVYVDLIVGAPEEADVRLDDKGTLVIRGTDSSDLILVTQFFSNLIVSSGLEILGVFNPANVTSIVGYGFGGNDLISINGGIEIAASLFGGHGNDVLSGSEVDDVLAGGFGNDLILGDKGDDLLIGGFDHDLLIGGRGRDTRVRDNGELDDYFAEEDPEWIEWLEF</sequence>
<dbReference type="InterPro" id="IPR018511">
    <property type="entry name" value="Hemolysin-typ_Ca-bd_CS"/>
</dbReference>
<evidence type="ECO:0000259" key="4">
    <source>
        <dbReference type="Pfam" id="PF13205"/>
    </source>
</evidence>
<dbReference type="CDD" id="cd11304">
    <property type="entry name" value="Cadherin_repeat"/>
    <property type="match status" value="1"/>
</dbReference>
<organism evidence="5 6">
    <name type="scientific">Bremerella volcania</name>
    <dbReference type="NCBI Taxonomy" id="2527984"/>
    <lineage>
        <taxon>Bacteria</taxon>
        <taxon>Pseudomonadati</taxon>
        <taxon>Planctomycetota</taxon>
        <taxon>Planctomycetia</taxon>
        <taxon>Pirellulales</taxon>
        <taxon>Pirellulaceae</taxon>
        <taxon>Bremerella</taxon>
    </lineage>
</organism>
<protein>
    <submittedName>
        <fullName evidence="5">Serralysin C</fullName>
        <ecNumber evidence="5">3.4.24.40</ecNumber>
    </submittedName>
</protein>
<dbReference type="SUPFAM" id="SSF49313">
    <property type="entry name" value="Cadherin-like"/>
    <property type="match status" value="1"/>
</dbReference>
<dbReference type="Pfam" id="PF03372">
    <property type="entry name" value="Exo_endo_phos"/>
    <property type="match status" value="1"/>
</dbReference>
<dbReference type="PROSITE" id="PS00330">
    <property type="entry name" value="HEMOLYSIN_CALCIUM"/>
    <property type="match status" value="1"/>
</dbReference>
<feature type="region of interest" description="Disordered" evidence="2">
    <location>
        <begin position="715"/>
        <end position="745"/>
    </location>
</feature>
<dbReference type="GO" id="GO:0016020">
    <property type="term" value="C:membrane"/>
    <property type="evidence" value="ECO:0007669"/>
    <property type="project" value="InterPro"/>
</dbReference>
<dbReference type="EMBL" id="CP036289">
    <property type="protein sequence ID" value="QDU75851.1"/>
    <property type="molecule type" value="Genomic_DNA"/>
</dbReference>
<feature type="compositionally biased region" description="Polar residues" evidence="2">
    <location>
        <begin position="732"/>
        <end position="742"/>
    </location>
</feature>
<accession>A0A518C9F4</accession>
<evidence type="ECO:0000259" key="3">
    <source>
        <dbReference type="Pfam" id="PF03372"/>
    </source>
</evidence>
<dbReference type="InterPro" id="IPR014755">
    <property type="entry name" value="Cu-Rt/internalin_Ig-like"/>
</dbReference>
<dbReference type="GO" id="GO:0016787">
    <property type="term" value="F:hydrolase activity"/>
    <property type="evidence" value="ECO:0007669"/>
    <property type="project" value="UniProtKB-KW"/>
</dbReference>
<feature type="compositionally biased region" description="Polar residues" evidence="2">
    <location>
        <begin position="715"/>
        <end position="725"/>
    </location>
</feature>
<dbReference type="InterPro" id="IPR032812">
    <property type="entry name" value="SbsA_Ig"/>
</dbReference>
<dbReference type="SUPFAM" id="SSF51120">
    <property type="entry name" value="beta-Roll"/>
    <property type="match status" value="1"/>
</dbReference>
<proteinExistence type="predicted"/>
<dbReference type="GO" id="GO:0005509">
    <property type="term" value="F:calcium ion binding"/>
    <property type="evidence" value="ECO:0007669"/>
    <property type="project" value="InterPro"/>
</dbReference>
<gene>
    <name evidence="5" type="primary">prtC</name>
    <name evidence="5" type="ORF">Pan97_28930</name>
</gene>
<dbReference type="Gene3D" id="2.60.40.1220">
    <property type="match status" value="1"/>
</dbReference>
<dbReference type="RefSeq" id="WP_144973521.1">
    <property type="nucleotide sequence ID" value="NZ_CP036289.1"/>
</dbReference>
<dbReference type="Proteomes" id="UP000318626">
    <property type="component" value="Chromosome"/>
</dbReference>
<dbReference type="Pfam" id="PF13205">
    <property type="entry name" value="Big_5"/>
    <property type="match status" value="1"/>
</dbReference>
<feature type="domain" description="SbsA Ig-like" evidence="4">
    <location>
        <begin position="287"/>
        <end position="393"/>
    </location>
</feature>
<dbReference type="InterPro" id="IPR011049">
    <property type="entry name" value="Serralysin-like_metalloprot_C"/>
</dbReference>
<evidence type="ECO:0000256" key="2">
    <source>
        <dbReference type="SAM" id="MobiDB-lite"/>
    </source>
</evidence>
<evidence type="ECO:0000256" key="1">
    <source>
        <dbReference type="ARBA" id="ARBA00022729"/>
    </source>
</evidence>
<dbReference type="KEGG" id="bvo:Pan97_28930"/>
<feature type="domain" description="Endonuclease/exonuclease/phosphatase" evidence="3">
    <location>
        <begin position="1602"/>
        <end position="1951"/>
    </location>
</feature>
<dbReference type="Gene3D" id="2.150.10.10">
    <property type="entry name" value="Serralysin-like metalloprotease, C-terminal"/>
    <property type="match status" value="1"/>
</dbReference>
<dbReference type="OrthoDB" id="292013at2"/>
<evidence type="ECO:0000313" key="6">
    <source>
        <dbReference type="Proteomes" id="UP000318626"/>
    </source>
</evidence>
<keyword evidence="6" id="KW-1185">Reference proteome</keyword>
<dbReference type="EC" id="3.4.24.40" evidence="5"/>
<dbReference type="Pfam" id="PF05787">
    <property type="entry name" value="PhoX"/>
    <property type="match status" value="2"/>
</dbReference>
<dbReference type="Gene3D" id="2.60.40.60">
    <property type="entry name" value="Cadherins"/>
    <property type="match status" value="1"/>
</dbReference>
<keyword evidence="5" id="KW-0378">Hydrolase</keyword>
<dbReference type="InterPro" id="IPR015919">
    <property type="entry name" value="Cadherin-like_sf"/>
</dbReference>
<dbReference type="SUPFAM" id="SSF56219">
    <property type="entry name" value="DNase I-like"/>
    <property type="match status" value="1"/>
</dbReference>
<dbReference type="InterPro" id="IPR036691">
    <property type="entry name" value="Endo/exonu/phosph_ase_sf"/>
</dbReference>
<dbReference type="Gene3D" id="3.60.10.10">
    <property type="entry name" value="Endonuclease/exonuclease/phosphatase"/>
    <property type="match status" value="1"/>
</dbReference>
<dbReference type="InterPro" id="IPR005135">
    <property type="entry name" value="Endo/exonuclease/phosphatase"/>
</dbReference>